<dbReference type="Proteomes" id="UP001281614">
    <property type="component" value="Unassembled WGS sequence"/>
</dbReference>
<gene>
    <name evidence="1" type="ORF">CKAH01_10907</name>
</gene>
<dbReference type="EMBL" id="VYYT01000879">
    <property type="protein sequence ID" value="KAK2728552.1"/>
    <property type="molecule type" value="Genomic_DNA"/>
</dbReference>
<accession>A0AAE0CWP9</accession>
<keyword evidence="2" id="KW-1185">Reference proteome</keyword>
<reference evidence="1" key="1">
    <citation type="submission" date="2023-02" db="EMBL/GenBank/DDBJ databases">
        <title>Colletotrichum kahawae CIFC_Que2 genome sequencing and assembly.</title>
        <authorList>
            <person name="Baroncelli R."/>
        </authorList>
    </citation>
    <scope>NUCLEOTIDE SEQUENCE</scope>
    <source>
        <strain evidence="1">CIFC_Que2</strain>
    </source>
</reference>
<name>A0AAE0CWP9_COLKA</name>
<sequence length="131" mass="14380">MTDGCVGSSNTSVSCPWETSVGCSRRTELAAINRQQVTSMFHVRRIIKDGQTAALVGIRSNSNRPKNEKKKRLRIDKGSICNATRGGDELRQPIGENDIAVVIPFAAPSCRPFPPLVGQTLVDQRDRETSR</sequence>
<comment type="caution">
    <text evidence="1">The sequence shown here is derived from an EMBL/GenBank/DDBJ whole genome shotgun (WGS) entry which is preliminary data.</text>
</comment>
<protein>
    <submittedName>
        <fullName evidence="1">Uncharacterized protein</fullName>
    </submittedName>
</protein>
<proteinExistence type="predicted"/>
<evidence type="ECO:0000313" key="1">
    <source>
        <dbReference type="EMBL" id="KAK2728552.1"/>
    </source>
</evidence>
<evidence type="ECO:0000313" key="2">
    <source>
        <dbReference type="Proteomes" id="UP001281614"/>
    </source>
</evidence>
<dbReference type="AlphaFoldDB" id="A0AAE0CWP9"/>
<organism evidence="1 2">
    <name type="scientific">Colletotrichum kahawae</name>
    <name type="common">Coffee berry disease fungus</name>
    <dbReference type="NCBI Taxonomy" id="34407"/>
    <lineage>
        <taxon>Eukaryota</taxon>
        <taxon>Fungi</taxon>
        <taxon>Dikarya</taxon>
        <taxon>Ascomycota</taxon>
        <taxon>Pezizomycotina</taxon>
        <taxon>Sordariomycetes</taxon>
        <taxon>Hypocreomycetidae</taxon>
        <taxon>Glomerellales</taxon>
        <taxon>Glomerellaceae</taxon>
        <taxon>Colletotrichum</taxon>
        <taxon>Colletotrichum gloeosporioides species complex</taxon>
    </lineage>
</organism>